<proteinExistence type="predicted"/>
<accession>H6Q613</accession>
<dbReference type="Proteomes" id="UP000009062">
    <property type="component" value="Chromosome"/>
</dbReference>
<dbReference type="KEGG" id="pog:Pogu_0016"/>
<dbReference type="STRING" id="698757.Pogu_0016"/>
<reference evidence="1 2" key="1">
    <citation type="journal article" date="2012" name="Stand. Genomic Sci.">
        <title>Complete genome sequence of Pyrobaculum oguniense.</title>
        <authorList>
            <person name="Bernick D.L."/>
            <person name="Karplus K."/>
            <person name="Lui L.M."/>
            <person name="Coker J.K."/>
            <person name="Murphy J.N."/>
            <person name="Chan P.P."/>
            <person name="Cozen A.E."/>
            <person name="Lowe T.M."/>
        </authorList>
    </citation>
    <scope>NUCLEOTIDE SEQUENCE [LARGE SCALE GENOMIC DNA]</scope>
    <source>
        <strain evidence="1 2">TE7</strain>
    </source>
</reference>
<gene>
    <name evidence="1" type="ordered locus">Pogu_0016</name>
</gene>
<name>H6Q613_PYROT</name>
<evidence type="ECO:0000313" key="1">
    <source>
        <dbReference type="EMBL" id="AFA38043.1"/>
    </source>
</evidence>
<dbReference type="HOGENOM" id="CLU_3283015_0_0_2"/>
<protein>
    <submittedName>
        <fullName evidence="1">Uncharacterized protein</fullName>
    </submittedName>
</protein>
<keyword evidence="2" id="KW-1185">Reference proteome</keyword>
<organism evidence="1 2">
    <name type="scientific">Pyrobaculum oguniense (strain DSM 13380 / JCM 10595 / TE7)</name>
    <dbReference type="NCBI Taxonomy" id="698757"/>
    <lineage>
        <taxon>Archaea</taxon>
        <taxon>Thermoproteota</taxon>
        <taxon>Thermoprotei</taxon>
        <taxon>Thermoproteales</taxon>
        <taxon>Thermoproteaceae</taxon>
        <taxon>Pyrobaculum</taxon>
    </lineage>
</organism>
<dbReference type="EMBL" id="CP003316">
    <property type="protein sequence ID" value="AFA38043.1"/>
    <property type="molecule type" value="Genomic_DNA"/>
</dbReference>
<sequence length="40" mass="4334">MSIGVLCNIKARSIHFPSPEKGLVFWDSAGIMAKLSSRVS</sequence>
<dbReference type="AlphaFoldDB" id="H6Q613"/>
<evidence type="ECO:0000313" key="2">
    <source>
        <dbReference type="Proteomes" id="UP000009062"/>
    </source>
</evidence>